<name>A0ABR6GVY4_9BURK</name>
<keyword evidence="3" id="KW-0813">Transport</keyword>
<keyword evidence="6 8" id="KW-1133">Transmembrane helix</keyword>
<evidence type="ECO:0000256" key="5">
    <source>
        <dbReference type="ARBA" id="ARBA00022692"/>
    </source>
</evidence>
<evidence type="ECO:0000313" key="10">
    <source>
        <dbReference type="EMBL" id="MBB3196210.1"/>
    </source>
</evidence>
<comment type="similarity">
    <text evidence="2">Belongs to the EamA transporter family.</text>
</comment>
<feature type="transmembrane region" description="Helical" evidence="8">
    <location>
        <begin position="103"/>
        <end position="123"/>
    </location>
</feature>
<evidence type="ECO:0000256" key="3">
    <source>
        <dbReference type="ARBA" id="ARBA00022448"/>
    </source>
</evidence>
<evidence type="ECO:0000256" key="1">
    <source>
        <dbReference type="ARBA" id="ARBA00004651"/>
    </source>
</evidence>
<gene>
    <name evidence="10" type="ORF">FHS28_003622</name>
</gene>
<comment type="caution">
    <text evidence="10">The sequence shown here is derived from an EMBL/GenBank/DDBJ whole genome shotgun (WGS) entry which is preliminary data.</text>
</comment>
<feature type="transmembrane region" description="Helical" evidence="8">
    <location>
        <begin position="210"/>
        <end position="229"/>
    </location>
</feature>
<feature type="transmembrane region" description="Helical" evidence="8">
    <location>
        <begin position="244"/>
        <end position="265"/>
    </location>
</feature>
<keyword evidence="5 8" id="KW-0812">Transmembrane</keyword>
<dbReference type="Pfam" id="PF00892">
    <property type="entry name" value="EamA"/>
    <property type="match status" value="1"/>
</dbReference>
<evidence type="ECO:0000256" key="6">
    <source>
        <dbReference type="ARBA" id="ARBA00022989"/>
    </source>
</evidence>
<dbReference type="SUPFAM" id="SSF103481">
    <property type="entry name" value="Multidrug resistance efflux transporter EmrE"/>
    <property type="match status" value="2"/>
</dbReference>
<dbReference type="InterPro" id="IPR004626">
    <property type="entry name" value="RarD"/>
</dbReference>
<feature type="transmembrane region" description="Helical" evidence="8">
    <location>
        <begin position="182"/>
        <end position="198"/>
    </location>
</feature>
<dbReference type="InterPro" id="IPR000620">
    <property type="entry name" value="EamA_dom"/>
</dbReference>
<feature type="domain" description="EamA" evidence="9">
    <location>
        <begin position="39"/>
        <end position="175"/>
    </location>
</feature>
<feature type="transmembrane region" description="Helical" evidence="8">
    <location>
        <begin position="135"/>
        <end position="152"/>
    </location>
</feature>
<feature type="transmembrane region" description="Helical" evidence="8">
    <location>
        <begin position="272"/>
        <end position="292"/>
    </location>
</feature>
<feature type="transmembrane region" description="Helical" evidence="8">
    <location>
        <begin position="70"/>
        <end position="91"/>
    </location>
</feature>
<dbReference type="PANTHER" id="PTHR22911:SF137">
    <property type="entry name" value="SOLUTE CARRIER FAMILY 35 MEMBER G2-RELATED"/>
    <property type="match status" value="1"/>
</dbReference>
<dbReference type="InterPro" id="IPR037185">
    <property type="entry name" value="EmrE-like"/>
</dbReference>
<organism evidence="10 11">
    <name type="scientific">Roseateles terrae</name>
    <dbReference type="NCBI Taxonomy" id="431060"/>
    <lineage>
        <taxon>Bacteria</taxon>
        <taxon>Pseudomonadati</taxon>
        <taxon>Pseudomonadota</taxon>
        <taxon>Betaproteobacteria</taxon>
        <taxon>Burkholderiales</taxon>
        <taxon>Sphaerotilaceae</taxon>
        <taxon>Roseateles</taxon>
    </lineage>
</organism>
<comment type="subcellular location">
    <subcellularLocation>
        <location evidence="1">Cell membrane</location>
        <topology evidence="1">Multi-pass membrane protein</topology>
    </subcellularLocation>
</comment>
<dbReference type="EMBL" id="JACHXO010000007">
    <property type="protein sequence ID" value="MBB3196210.1"/>
    <property type="molecule type" value="Genomic_DNA"/>
</dbReference>
<evidence type="ECO:0000256" key="4">
    <source>
        <dbReference type="ARBA" id="ARBA00022475"/>
    </source>
</evidence>
<evidence type="ECO:0000313" key="11">
    <source>
        <dbReference type="Proteomes" id="UP000574369"/>
    </source>
</evidence>
<proteinExistence type="inferred from homology"/>
<keyword evidence="11" id="KW-1185">Reference proteome</keyword>
<evidence type="ECO:0000256" key="7">
    <source>
        <dbReference type="ARBA" id="ARBA00023136"/>
    </source>
</evidence>
<feature type="transmembrane region" description="Helical" evidence="8">
    <location>
        <begin position="298"/>
        <end position="320"/>
    </location>
</feature>
<accession>A0ABR6GVY4</accession>
<dbReference type="Proteomes" id="UP000574369">
    <property type="component" value="Unassembled WGS sequence"/>
</dbReference>
<sequence>MTSTASPQSAAPSAASPAAASTAPDIASSTASAARDMRTGMICAALAYTAWGLFPLYFKQLVGVNAMEVVAHRTVWSLVVVAVVLTVLRRWAWLGPVLRAPRLVGTFALSALLLSVNWLTYVWAVQNGHVVDASLGYFINPLVNVALGFLVLRERLRPGQWVAVALAAAGVLWLTINAGQLPWIALVLALSFGFYGLMRKTAPLGALEGLTLETLLLAPVAAIALAVWTSQGHSALVTGTPSQWGWLLLAGPMTAAPLLLFAIGARRITMTLLGLMQYIAPTLQFALGVWLYHEPLSAARLAGFAFIWAALAVYSMEGLWRARQMRAR</sequence>
<feature type="transmembrane region" description="Helical" evidence="8">
    <location>
        <begin position="39"/>
        <end position="58"/>
    </location>
</feature>
<dbReference type="PANTHER" id="PTHR22911">
    <property type="entry name" value="ACYL-MALONYL CONDENSING ENZYME-RELATED"/>
    <property type="match status" value="1"/>
</dbReference>
<feature type="transmembrane region" description="Helical" evidence="8">
    <location>
        <begin position="159"/>
        <end position="176"/>
    </location>
</feature>
<evidence type="ECO:0000256" key="2">
    <source>
        <dbReference type="ARBA" id="ARBA00007362"/>
    </source>
</evidence>
<keyword evidence="7 8" id="KW-0472">Membrane</keyword>
<protein>
    <submittedName>
        <fullName evidence="10">Chloramphenicol-sensitive protein RarD</fullName>
    </submittedName>
</protein>
<keyword evidence="4" id="KW-1003">Cell membrane</keyword>
<dbReference type="NCBIfam" id="TIGR00688">
    <property type="entry name" value="rarD"/>
    <property type="match status" value="1"/>
</dbReference>
<reference evidence="10 11" key="1">
    <citation type="submission" date="2020-08" db="EMBL/GenBank/DDBJ databases">
        <title>Genomic Encyclopedia of Type Strains, Phase III (KMG-III): the genomes of soil and plant-associated and newly described type strains.</title>
        <authorList>
            <person name="Whitman W."/>
        </authorList>
    </citation>
    <scope>NUCLEOTIDE SEQUENCE [LARGE SCALE GENOMIC DNA]</scope>
    <source>
        <strain evidence="10 11">CECT 7247</strain>
    </source>
</reference>
<evidence type="ECO:0000256" key="8">
    <source>
        <dbReference type="SAM" id="Phobius"/>
    </source>
</evidence>
<evidence type="ECO:0000259" key="9">
    <source>
        <dbReference type="Pfam" id="PF00892"/>
    </source>
</evidence>